<evidence type="ECO:0000259" key="9">
    <source>
        <dbReference type="PROSITE" id="PS50240"/>
    </source>
</evidence>
<dbReference type="GO" id="GO:0006508">
    <property type="term" value="P:proteolysis"/>
    <property type="evidence" value="ECO:0007669"/>
    <property type="project" value="UniProtKB-KW"/>
</dbReference>
<dbReference type="GO" id="GO:0004252">
    <property type="term" value="F:serine-type endopeptidase activity"/>
    <property type="evidence" value="ECO:0007669"/>
    <property type="project" value="InterPro"/>
</dbReference>
<dbReference type="CDD" id="cd00190">
    <property type="entry name" value="Tryp_SPc"/>
    <property type="match status" value="1"/>
</dbReference>
<evidence type="ECO:0000256" key="1">
    <source>
        <dbReference type="ARBA" id="ARBA00007664"/>
    </source>
</evidence>
<sequence length="289" mass="32227">MFSIQNAIFVKQISSKYTNLNEFDLCLNIFEYVGRRYSQYFLFLEWGPASPSEQSVGSRIVGGEDTSVLDIPYQISLRLQDYHFCGGAIISAIYIVTAAHCIDVFAYRSPEDLSIRAGSTFRSFGGQVIPVKKIHQHPLFHKRKIDYDLSILELSSPLSINQYTKPIKLPHEGQKFYDGDLVHVSGWGVTREGHSSTAPETLQMTYLTLLDHKICEKKYGRDFTPRMVCAISKGGRRDSCHGDSGGPLVAKNVLVGVVSWGVGCALPSTPGIYTNVPALRHFIRKITGM</sequence>
<evidence type="ECO:0000256" key="3">
    <source>
        <dbReference type="ARBA" id="ARBA00022729"/>
    </source>
</evidence>
<organism evidence="10 11">
    <name type="scientific">Asbolus verrucosus</name>
    <name type="common">Desert ironclad beetle</name>
    <dbReference type="NCBI Taxonomy" id="1661398"/>
    <lineage>
        <taxon>Eukaryota</taxon>
        <taxon>Metazoa</taxon>
        <taxon>Ecdysozoa</taxon>
        <taxon>Arthropoda</taxon>
        <taxon>Hexapoda</taxon>
        <taxon>Insecta</taxon>
        <taxon>Pterygota</taxon>
        <taxon>Neoptera</taxon>
        <taxon>Endopterygota</taxon>
        <taxon>Coleoptera</taxon>
        <taxon>Polyphaga</taxon>
        <taxon>Cucujiformia</taxon>
        <taxon>Tenebrionidae</taxon>
        <taxon>Pimeliinae</taxon>
        <taxon>Asbolus</taxon>
    </lineage>
</organism>
<evidence type="ECO:0000256" key="8">
    <source>
        <dbReference type="RuleBase" id="RU363034"/>
    </source>
</evidence>
<comment type="similarity">
    <text evidence="1">Belongs to the peptidase S1 family.</text>
</comment>
<feature type="domain" description="Peptidase S1" evidence="9">
    <location>
        <begin position="60"/>
        <end position="288"/>
    </location>
</feature>
<evidence type="ECO:0000256" key="5">
    <source>
        <dbReference type="ARBA" id="ARBA00022825"/>
    </source>
</evidence>
<evidence type="ECO:0000313" key="11">
    <source>
        <dbReference type="Proteomes" id="UP000292052"/>
    </source>
</evidence>
<dbReference type="InterPro" id="IPR033116">
    <property type="entry name" value="TRYPSIN_SER"/>
</dbReference>
<dbReference type="PRINTS" id="PR00722">
    <property type="entry name" value="CHYMOTRYPSIN"/>
</dbReference>
<dbReference type="PROSITE" id="PS00134">
    <property type="entry name" value="TRYPSIN_HIS"/>
    <property type="match status" value="1"/>
</dbReference>
<keyword evidence="4 8" id="KW-0378">Hydrolase</keyword>
<evidence type="ECO:0000256" key="7">
    <source>
        <dbReference type="ARBA" id="ARBA00023157"/>
    </source>
</evidence>
<dbReference type="STRING" id="1661398.A0A482W5L3"/>
<keyword evidence="3" id="KW-0732">Signal</keyword>
<keyword evidence="5 8" id="KW-0720">Serine protease</keyword>
<dbReference type="PANTHER" id="PTHR24276">
    <property type="entry name" value="POLYSERASE-RELATED"/>
    <property type="match status" value="1"/>
</dbReference>
<keyword evidence="6" id="KW-0865">Zymogen</keyword>
<gene>
    <name evidence="10" type="ORF">BDFB_008952</name>
</gene>
<dbReference type="EMBL" id="QDEB01031020">
    <property type="protein sequence ID" value="RZC39838.1"/>
    <property type="molecule type" value="Genomic_DNA"/>
</dbReference>
<dbReference type="FunFam" id="2.40.10.10:FF:000077">
    <property type="entry name" value="Predicted protein"/>
    <property type="match status" value="1"/>
</dbReference>
<reference evidence="10 11" key="1">
    <citation type="submission" date="2017-03" db="EMBL/GenBank/DDBJ databases">
        <title>Genome of the blue death feigning beetle - Asbolus verrucosus.</title>
        <authorList>
            <person name="Rider S.D."/>
        </authorList>
    </citation>
    <scope>NUCLEOTIDE SEQUENCE [LARGE SCALE GENOMIC DNA]</scope>
    <source>
        <strain evidence="10">Butters</strain>
        <tissue evidence="10">Head and leg muscle</tissue>
    </source>
</reference>
<dbReference type="Proteomes" id="UP000292052">
    <property type="component" value="Unassembled WGS sequence"/>
</dbReference>
<evidence type="ECO:0000256" key="2">
    <source>
        <dbReference type="ARBA" id="ARBA00022670"/>
    </source>
</evidence>
<dbReference type="PROSITE" id="PS50240">
    <property type="entry name" value="TRYPSIN_DOM"/>
    <property type="match status" value="1"/>
</dbReference>
<dbReference type="SMART" id="SM00020">
    <property type="entry name" value="Tryp_SPc"/>
    <property type="match status" value="1"/>
</dbReference>
<keyword evidence="7" id="KW-1015">Disulfide bond</keyword>
<dbReference type="PANTHER" id="PTHR24276:SF91">
    <property type="entry name" value="AT26814P-RELATED"/>
    <property type="match status" value="1"/>
</dbReference>
<dbReference type="OrthoDB" id="10051896at2759"/>
<dbReference type="InterPro" id="IPR018114">
    <property type="entry name" value="TRYPSIN_HIS"/>
</dbReference>
<evidence type="ECO:0000313" key="10">
    <source>
        <dbReference type="EMBL" id="RZC39838.1"/>
    </source>
</evidence>
<dbReference type="Gene3D" id="2.40.10.10">
    <property type="entry name" value="Trypsin-like serine proteases"/>
    <property type="match status" value="1"/>
</dbReference>
<dbReference type="InterPro" id="IPR001314">
    <property type="entry name" value="Peptidase_S1A"/>
</dbReference>
<proteinExistence type="inferred from homology"/>
<dbReference type="InterPro" id="IPR050430">
    <property type="entry name" value="Peptidase_S1"/>
</dbReference>
<keyword evidence="2 8" id="KW-0645">Protease</keyword>
<dbReference type="AlphaFoldDB" id="A0A482W5L3"/>
<comment type="caution">
    <text evidence="10">The sequence shown here is derived from an EMBL/GenBank/DDBJ whole genome shotgun (WGS) entry which is preliminary data.</text>
</comment>
<evidence type="ECO:0000256" key="6">
    <source>
        <dbReference type="ARBA" id="ARBA00023145"/>
    </source>
</evidence>
<dbReference type="Pfam" id="PF00089">
    <property type="entry name" value="Trypsin"/>
    <property type="match status" value="1"/>
</dbReference>
<accession>A0A482W5L3</accession>
<evidence type="ECO:0000256" key="4">
    <source>
        <dbReference type="ARBA" id="ARBA00022801"/>
    </source>
</evidence>
<keyword evidence="11" id="KW-1185">Reference proteome</keyword>
<name>A0A482W5L3_ASBVE</name>
<dbReference type="InterPro" id="IPR001254">
    <property type="entry name" value="Trypsin_dom"/>
</dbReference>
<dbReference type="InterPro" id="IPR009003">
    <property type="entry name" value="Peptidase_S1_PA"/>
</dbReference>
<dbReference type="SUPFAM" id="SSF50494">
    <property type="entry name" value="Trypsin-like serine proteases"/>
    <property type="match status" value="1"/>
</dbReference>
<dbReference type="InterPro" id="IPR043504">
    <property type="entry name" value="Peptidase_S1_PA_chymotrypsin"/>
</dbReference>
<dbReference type="PROSITE" id="PS00135">
    <property type="entry name" value="TRYPSIN_SER"/>
    <property type="match status" value="1"/>
</dbReference>
<protein>
    <submittedName>
        <fullName evidence="10">Trypsin domain containing protein</fullName>
    </submittedName>
</protein>